<dbReference type="Pfam" id="PF07333">
    <property type="entry name" value="SLR1-BP"/>
    <property type="match status" value="1"/>
</dbReference>
<evidence type="ECO:0000256" key="2">
    <source>
        <dbReference type="ARBA" id="ARBA00022529"/>
    </source>
</evidence>
<protein>
    <recommendedName>
        <fullName evidence="6">Knottins-like domain-containing protein</fullName>
    </recommendedName>
</protein>
<keyword evidence="3" id="KW-0295">Fungicide</keyword>
<keyword evidence="2" id="KW-0929">Antimicrobial</keyword>
<evidence type="ECO:0000259" key="6">
    <source>
        <dbReference type="SMART" id="SM00505"/>
    </source>
</evidence>
<evidence type="ECO:0000256" key="3">
    <source>
        <dbReference type="ARBA" id="ARBA00022577"/>
    </source>
</evidence>
<gene>
    <name evidence="7" type="ORF">BOLC4T23386H</name>
</gene>
<accession>A0A3P6BZA9</accession>
<evidence type="ECO:0000256" key="4">
    <source>
        <dbReference type="ARBA" id="ARBA00022821"/>
    </source>
</evidence>
<dbReference type="InterPro" id="IPR003614">
    <property type="entry name" value="Knottins"/>
</dbReference>
<evidence type="ECO:0000313" key="7">
    <source>
        <dbReference type="EMBL" id="VDD07190.1"/>
    </source>
</evidence>
<evidence type="ECO:0000256" key="1">
    <source>
        <dbReference type="ARBA" id="ARBA00006722"/>
    </source>
</evidence>
<feature type="domain" description="Knottins-like" evidence="6">
    <location>
        <begin position="13"/>
        <end position="61"/>
    </location>
</feature>
<dbReference type="SMART" id="SM00505">
    <property type="entry name" value="Knot1"/>
    <property type="match status" value="1"/>
</dbReference>
<keyword evidence="5" id="KW-1015">Disulfide bond</keyword>
<reference evidence="7" key="1">
    <citation type="submission" date="2018-11" db="EMBL/GenBank/DDBJ databases">
        <authorList>
            <consortium name="Genoscope - CEA"/>
            <person name="William W."/>
        </authorList>
    </citation>
    <scope>NUCLEOTIDE SEQUENCE</scope>
</reference>
<sequence length="64" mass="7271">MAIAQKRGPIQKACVERYPHKNGKCDINQCKSQCTKNRKNGLGRCMDTGEGHMQCRCDYPCRNP</sequence>
<organism evidence="7">
    <name type="scientific">Brassica oleracea</name>
    <name type="common">Wild cabbage</name>
    <dbReference type="NCBI Taxonomy" id="3712"/>
    <lineage>
        <taxon>Eukaryota</taxon>
        <taxon>Viridiplantae</taxon>
        <taxon>Streptophyta</taxon>
        <taxon>Embryophyta</taxon>
        <taxon>Tracheophyta</taxon>
        <taxon>Spermatophyta</taxon>
        <taxon>Magnoliopsida</taxon>
        <taxon>eudicotyledons</taxon>
        <taxon>Gunneridae</taxon>
        <taxon>Pentapetalae</taxon>
        <taxon>rosids</taxon>
        <taxon>malvids</taxon>
        <taxon>Brassicales</taxon>
        <taxon>Brassicaceae</taxon>
        <taxon>Brassiceae</taxon>
        <taxon>Brassica</taxon>
    </lineage>
</organism>
<dbReference type="InterPro" id="IPR010851">
    <property type="entry name" value="DEFL"/>
</dbReference>
<name>A0A3P6BZA9_BRAOL</name>
<dbReference type="GO" id="GO:0031640">
    <property type="term" value="P:killing of cells of another organism"/>
    <property type="evidence" value="ECO:0007669"/>
    <property type="project" value="UniProtKB-KW"/>
</dbReference>
<dbReference type="EMBL" id="LR031873">
    <property type="protein sequence ID" value="VDD07190.1"/>
    <property type="molecule type" value="Genomic_DNA"/>
</dbReference>
<proteinExistence type="inferred from homology"/>
<comment type="similarity">
    <text evidence="1">Belongs to the DEFL family.</text>
</comment>
<dbReference type="AlphaFoldDB" id="A0A3P6BZA9"/>
<keyword evidence="4" id="KW-0611">Plant defense</keyword>
<evidence type="ECO:0000256" key="5">
    <source>
        <dbReference type="ARBA" id="ARBA00023157"/>
    </source>
</evidence>
<dbReference type="GO" id="GO:0050832">
    <property type="term" value="P:defense response to fungus"/>
    <property type="evidence" value="ECO:0007669"/>
    <property type="project" value="UniProtKB-KW"/>
</dbReference>